<keyword evidence="2" id="KW-1185">Reference proteome</keyword>
<accession>A0ABP0W454</accession>
<gene>
    <name evidence="1" type="ORF">CSSPJE1EN1_LOCUS7012</name>
</gene>
<evidence type="ECO:0000313" key="1">
    <source>
        <dbReference type="EMBL" id="CAK9261534.1"/>
    </source>
</evidence>
<evidence type="ECO:0000313" key="2">
    <source>
        <dbReference type="Proteomes" id="UP001497444"/>
    </source>
</evidence>
<reference evidence="1" key="1">
    <citation type="submission" date="2024-02" db="EMBL/GenBank/DDBJ databases">
        <authorList>
            <consortium name="ELIXIR-Norway"/>
            <consortium name="Elixir Norway"/>
        </authorList>
    </citation>
    <scope>NUCLEOTIDE SEQUENCE</scope>
</reference>
<dbReference type="EMBL" id="OZ020109">
    <property type="protein sequence ID" value="CAK9261534.1"/>
    <property type="molecule type" value="Genomic_DNA"/>
</dbReference>
<organism evidence="1 2">
    <name type="scientific">Sphagnum jensenii</name>
    <dbReference type="NCBI Taxonomy" id="128206"/>
    <lineage>
        <taxon>Eukaryota</taxon>
        <taxon>Viridiplantae</taxon>
        <taxon>Streptophyta</taxon>
        <taxon>Embryophyta</taxon>
        <taxon>Bryophyta</taxon>
        <taxon>Sphagnophytina</taxon>
        <taxon>Sphagnopsida</taxon>
        <taxon>Sphagnales</taxon>
        <taxon>Sphagnaceae</taxon>
        <taxon>Sphagnum</taxon>
    </lineage>
</organism>
<proteinExistence type="predicted"/>
<protein>
    <submittedName>
        <fullName evidence="1">Uncharacterized protein</fullName>
    </submittedName>
</protein>
<name>A0ABP0W454_9BRYO</name>
<dbReference type="Proteomes" id="UP001497444">
    <property type="component" value="Chromosome 14"/>
</dbReference>
<sequence length="79" mass="9100">MSRRRVRDVWLRSSGDRVIHSLSIAADPLLVGCRVRDARSRSLSAMFNSSHSVSFASTRQRLEARTLRKACFHGRESWR</sequence>